<proteinExistence type="inferred from homology"/>
<dbReference type="PANTHER" id="PTHR30298">
    <property type="entry name" value="H REPEAT-ASSOCIATED PREDICTED TRANSPOSASE"/>
    <property type="match status" value="1"/>
</dbReference>
<comment type="similarity">
    <text evidence="1">Belongs to the transposase 11 family.</text>
</comment>
<dbReference type="InterPro" id="IPR051698">
    <property type="entry name" value="Transposase_11-like"/>
</dbReference>
<dbReference type="NCBIfam" id="NF033564">
    <property type="entry name" value="transpos_ISAs1"/>
    <property type="match status" value="1"/>
</dbReference>
<gene>
    <name evidence="3" type="ORF">XBKB1_2760004</name>
</gene>
<dbReference type="InterPro" id="IPR047647">
    <property type="entry name" value="ISAs1_transpos"/>
</dbReference>
<dbReference type="AlphaFoldDB" id="A0A077PTQ3"/>
<reference evidence="3" key="1">
    <citation type="submission" date="2013-07" db="EMBL/GenBank/DDBJ databases">
        <title>Sub-species coevolution in mutualistic symbiosis.</title>
        <authorList>
            <person name="Murfin K."/>
            <person name="Klassen J."/>
            <person name="Lee M."/>
            <person name="Forst S."/>
            <person name="Stock P."/>
            <person name="Goodrich-Blair H."/>
        </authorList>
    </citation>
    <scope>NUCLEOTIDE SEQUENCE [LARGE SCALE GENOMIC DNA]</scope>
    <source>
        <strain evidence="3">Kraussei Becker Underwood</strain>
    </source>
</reference>
<dbReference type="PANTHER" id="PTHR30298:SF0">
    <property type="entry name" value="PROTEIN YBFL-RELATED"/>
    <property type="match status" value="1"/>
</dbReference>
<dbReference type="Pfam" id="PF13808">
    <property type="entry name" value="DDE_Tnp_1_assoc"/>
    <property type="match status" value="1"/>
</dbReference>
<dbReference type="HOGENOM" id="CLU_046404_5_3_6"/>
<evidence type="ECO:0000313" key="3">
    <source>
        <dbReference type="EMBL" id="CDH24418.1"/>
    </source>
</evidence>
<name>A0A077PTQ3_XENBV</name>
<accession>A0A077PTQ3</accession>
<dbReference type="InterPro" id="IPR032806">
    <property type="entry name" value="YbfD_N"/>
</dbReference>
<dbReference type="EMBL" id="CBSZ010000197">
    <property type="protein sequence ID" value="CDH24418.1"/>
    <property type="molecule type" value="Genomic_DNA"/>
</dbReference>
<organism evidence="3">
    <name type="scientific">Xenorhabdus bovienii str. kraussei Becker Underwood</name>
    <dbReference type="NCBI Taxonomy" id="1398204"/>
    <lineage>
        <taxon>Bacteria</taxon>
        <taxon>Pseudomonadati</taxon>
        <taxon>Pseudomonadota</taxon>
        <taxon>Gammaproteobacteria</taxon>
        <taxon>Enterobacterales</taxon>
        <taxon>Morganellaceae</taxon>
        <taxon>Xenorhabdus</taxon>
    </lineage>
</organism>
<sequence length="144" mass="15869">MLIDILTISICAVICGCESFNAIEEYGKPKEDWFRQFLELPNGIPSYDTFNDVINRLNPQEFGEAFIAWVNKLAKISADIIALDGKTMRGTLDKANGSPAIHLVSAWVVADQLCFGQMKVSDKSNEITAIPKLLALLDIAVLSH</sequence>
<dbReference type="Proteomes" id="UP000028493">
    <property type="component" value="Unassembled WGS sequence"/>
</dbReference>
<evidence type="ECO:0000259" key="2">
    <source>
        <dbReference type="Pfam" id="PF13808"/>
    </source>
</evidence>
<dbReference type="RefSeq" id="WP_080718505.1">
    <property type="nucleotide sequence ID" value="NZ_CAWLXS010000268.1"/>
</dbReference>
<feature type="domain" description="H repeat-associated protein N-terminal" evidence="2">
    <location>
        <begin position="2"/>
        <end position="70"/>
    </location>
</feature>
<protein>
    <recommendedName>
        <fullName evidence="2">H repeat-associated protein N-terminal domain-containing protein</fullName>
    </recommendedName>
</protein>
<evidence type="ECO:0000256" key="1">
    <source>
        <dbReference type="ARBA" id="ARBA00010075"/>
    </source>
</evidence>
<comment type="caution">
    <text evidence="3">The sequence shown here is derived from an EMBL/GenBank/DDBJ whole genome shotgun (WGS) entry which is preliminary data.</text>
</comment>